<evidence type="ECO:0000313" key="2">
    <source>
        <dbReference type="EnsemblPlants" id="OPUNC03G20950.1"/>
    </source>
</evidence>
<dbReference type="EnsemblPlants" id="OPUNC03G20950.1">
    <property type="protein sequence ID" value="OPUNC03G20950.1"/>
    <property type="gene ID" value="OPUNC03G20950"/>
</dbReference>
<dbReference type="HOGENOM" id="CLU_1236760_0_0_1"/>
<feature type="compositionally biased region" description="Basic and acidic residues" evidence="1">
    <location>
        <begin position="85"/>
        <end position="107"/>
    </location>
</feature>
<dbReference type="AlphaFoldDB" id="A0A0E0KFB8"/>
<proteinExistence type="predicted"/>
<dbReference type="Gramene" id="OPUNC03G20950.1">
    <property type="protein sequence ID" value="OPUNC03G20950.1"/>
    <property type="gene ID" value="OPUNC03G20950"/>
</dbReference>
<organism evidence="2">
    <name type="scientific">Oryza punctata</name>
    <name type="common">Red rice</name>
    <dbReference type="NCBI Taxonomy" id="4537"/>
    <lineage>
        <taxon>Eukaryota</taxon>
        <taxon>Viridiplantae</taxon>
        <taxon>Streptophyta</taxon>
        <taxon>Embryophyta</taxon>
        <taxon>Tracheophyta</taxon>
        <taxon>Spermatophyta</taxon>
        <taxon>Magnoliopsida</taxon>
        <taxon>Liliopsida</taxon>
        <taxon>Poales</taxon>
        <taxon>Poaceae</taxon>
        <taxon>BOP clade</taxon>
        <taxon>Oryzoideae</taxon>
        <taxon>Oryzeae</taxon>
        <taxon>Oryzinae</taxon>
        <taxon>Oryza</taxon>
    </lineage>
</organism>
<dbReference type="Proteomes" id="UP000026962">
    <property type="component" value="Chromosome 3"/>
</dbReference>
<keyword evidence="3" id="KW-1185">Reference proteome</keyword>
<feature type="region of interest" description="Disordered" evidence="1">
    <location>
        <begin position="34"/>
        <end position="107"/>
    </location>
</feature>
<evidence type="ECO:0000256" key="1">
    <source>
        <dbReference type="SAM" id="MobiDB-lite"/>
    </source>
</evidence>
<reference evidence="2" key="2">
    <citation type="submission" date="2018-05" db="EMBL/GenBank/DDBJ databases">
        <title>OpunRS2 (Oryza punctata Reference Sequence Version 2).</title>
        <authorList>
            <person name="Zhang J."/>
            <person name="Kudrna D."/>
            <person name="Lee S."/>
            <person name="Talag J."/>
            <person name="Welchert J."/>
            <person name="Wing R.A."/>
        </authorList>
    </citation>
    <scope>NUCLEOTIDE SEQUENCE [LARGE SCALE GENOMIC DNA]</scope>
</reference>
<name>A0A0E0KFB8_ORYPU</name>
<evidence type="ECO:0000313" key="3">
    <source>
        <dbReference type="Proteomes" id="UP000026962"/>
    </source>
</evidence>
<dbReference type="STRING" id="4537.A0A0E0KFB8"/>
<sequence>MTSVEVVDTSLTRVGCIQSTVGGARSLSLSPVLHDEQNGNGAEKSNNQVVEYLNEPKRSNAGKKRGRPKKMEAEQEDSNQFSNRKSLDENNGKQEEEENKATSLEDKMCDAKNKKGKKMLTRENALMCHQCQRNDKGRPPEKKISEENQRRYAFRIVDLLLPWLKELQQEQMKEKELEGKLQGVSRTNCKACSFDFAFHAAGSFAKVRFLEERRQRGNLPGLYI</sequence>
<reference evidence="2" key="1">
    <citation type="submission" date="2015-04" db="UniProtKB">
        <authorList>
            <consortium name="EnsemblPlants"/>
        </authorList>
    </citation>
    <scope>IDENTIFICATION</scope>
</reference>
<protein>
    <submittedName>
        <fullName evidence="2">Uncharacterized protein</fullName>
    </submittedName>
</protein>
<accession>A0A0E0KFB8</accession>
<feature type="compositionally biased region" description="Polar residues" evidence="1">
    <location>
        <begin position="38"/>
        <end position="49"/>
    </location>
</feature>